<name>A0ABR5LP36_9MYCO</name>
<protein>
    <submittedName>
        <fullName evidence="1">Uncharacterized protein</fullName>
    </submittedName>
</protein>
<comment type="caution">
    <text evidence="1">The sequence shown here is derived from an EMBL/GenBank/DDBJ whole genome shotgun (WGS) entry which is preliminary data.</text>
</comment>
<organism evidence="1 2">
    <name type="scientific">Mycobacteroides immunogenum</name>
    <dbReference type="NCBI Taxonomy" id="83262"/>
    <lineage>
        <taxon>Bacteria</taxon>
        <taxon>Bacillati</taxon>
        <taxon>Actinomycetota</taxon>
        <taxon>Actinomycetes</taxon>
        <taxon>Mycobacteriales</taxon>
        <taxon>Mycobacteriaceae</taxon>
        <taxon>Mycobacteroides</taxon>
    </lineage>
</organism>
<sequence length="59" mass="5902">MPKTPDVLGLGSVSARVFVTALAPLPLLRPSPEAATSPDGVALGFAATEWPAICPSADA</sequence>
<gene>
    <name evidence="1" type="ORF">AN912_19195</name>
</gene>
<keyword evidence="2" id="KW-1185">Reference proteome</keyword>
<evidence type="ECO:0000313" key="1">
    <source>
        <dbReference type="EMBL" id="KPG30519.1"/>
    </source>
</evidence>
<dbReference type="Proteomes" id="UP000037962">
    <property type="component" value="Unassembled WGS sequence"/>
</dbReference>
<dbReference type="EMBL" id="LJFS01000026">
    <property type="protein sequence ID" value="KPG30519.1"/>
    <property type="molecule type" value="Genomic_DNA"/>
</dbReference>
<proteinExistence type="predicted"/>
<accession>A0ABR5LP36</accession>
<reference evidence="1 2" key="1">
    <citation type="submission" date="2015-09" db="EMBL/GenBank/DDBJ databases">
        <title>Genome Sequences of Mycobacterium immunogenum Isolates, Recuperated from a Chloraminated Drinking Water Distribution System Simulator Subjected to Episodes of Nitrification.</title>
        <authorList>
            <person name="Gomez-Alvarez V."/>
            <person name="Revetta R.P."/>
        </authorList>
    </citation>
    <scope>NUCLEOTIDE SEQUENCE [LARGE SCALE GENOMIC DNA]</scope>
    <source>
        <strain evidence="1 2">H076</strain>
    </source>
</reference>
<evidence type="ECO:0000313" key="2">
    <source>
        <dbReference type="Proteomes" id="UP000037962"/>
    </source>
</evidence>